<evidence type="ECO:0000313" key="1">
    <source>
        <dbReference type="EMBL" id="BBE17621.1"/>
    </source>
</evidence>
<evidence type="ECO:0008006" key="3">
    <source>
        <dbReference type="Google" id="ProtNLM"/>
    </source>
</evidence>
<evidence type="ECO:0000313" key="2">
    <source>
        <dbReference type="Proteomes" id="UP001193389"/>
    </source>
</evidence>
<name>A0A5K7S7S4_9BACT</name>
<dbReference type="EMBL" id="AP018694">
    <property type="protein sequence ID" value="BBE17621.1"/>
    <property type="molecule type" value="Genomic_DNA"/>
</dbReference>
<dbReference type="Pfam" id="PF12771">
    <property type="entry name" value="SusD-like_2"/>
    <property type="match status" value="1"/>
</dbReference>
<gene>
    <name evidence="1" type="ORF">AQPE_1778</name>
</gene>
<dbReference type="AlphaFoldDB" id="A0A5K7S7S4"/>
<dbReference type="KEGG" id="anf:AQPE_1778"/>
<dbReference type="InterPro" id="IPR011990">
    <property type="entry name" value="TPR-like_helical_dom_sf"/>
</dbReference>
<proteinExistence type="predicted"/>
<organism evidence="1 2">
    <name type="scientific">Aquipluma nitroreducens</name>
    <dbReference type="NCBI Taxonomy" id="2010828"/>
    <lineage>
        <taxon>Bacteria</taxon>
        <taxon>Pseudomonadati</taxon>
        <taxon>Bacteroidota</taxon>
        <taxon>Bacteroidia</taxon>
        <taxon>Marinilabiliales</taxon>
        <taxon>Prolixibacteraceae</taxon>
        <taxon>Aquipluma</taxon>
    </lineage>
</organism>
<dbReference type="SUPFAM" id="SSF48452">
    <property type="entry name" value="TPR-like"/>
    <property type="match status" value="1"/>
</dbReference>
<protein>
    <recommendedName>
        <fullName evidence="3">SusD/RagB family nutrient-binding outer membrane lipoprotein</fullName>
    </recommendedName>
</protein>
<keyword evidence="2" id="KW-1185">Reference proteome</keyword>
<dbReference type="InterPro" id="IPR041662">
    <property type="entry name" value="SusD-like_2"/>
</dbReference>
<reference evidence="1" key="1">
    <citation type="journal article" date="2020" name="Int. J. Syst. Evol. Microbiol.">
        <title>Aquipluma nitroreducens gen. nov. sp. nov., a novel facultatively anaerobic bacterium isolated from a freshwater lake.</title>
        <authorList>
            <person name="Watanabe M."/>
            <person name="Kojima H."/>
            <person name="Fukui M."/>
        </authorList>
    </citation>
    <scope>NUCLEOTIDE SEQUENCE</scope>
    <source>
        <strain evidence="1">MeG22</strain>
    </source>
</reference>
<dbReference type="Proteomes" id="UP001193389">
    <property type="component" value="Chromosome"/>
</dbReference>
<dbReference type="Gene3D" id="1.25.40.390">
    <property type="match status" value="1"/>
</dbReference>
<sequence length="433" mass="49042">MDGYGTFAGYIVKIQYLDDLSGLIPSNNTYGNRWNNCYWGNTQLNTLLENTEAAADGNKNIRWAARIWKNYLWFYALDSWGDIPYSEALRGETSKGGILLSKYDNQKDIYTDVLANMKTIADEMAVGGGTDKIGAGDFLFSGSVAKWQKFCNSIRLRAAMRISAVAPALAKQTIEEICGNPTKYPLIETNDDNAYFFWQGSSPYFEPWYDNKRTRDDHGLSDIFINHLLDTNDPRISAIAKPATKDDTYRGFQNGAAAQPQLNTISRIGAIYRDNPSGFTPYYKSCETFFIKAEAAMLGYNVGITAADAYDKAVRLSMASNNISNDLTDAYLAGKGKWDNTKARIWWEQWVALFKENHEAWCLYRRTGVPTTNYVSLRSIYGTTHTDQPFRLPYPQNQYLYNKAQLDLAVASQGIVDYCWGKQLWWDTRTGVK</sequence>
<accession>A0A5K7S7S4</accession>